<dbReference type="PANTHER" id="PTHR31350:SF21">
    <property type="entry name" value="F-BOX ONLY PROTEIN 21"/>
    <property type="match status" value="1"/>
</dbReference>
<gene>
    <name evidence="2" type="ORF">X777_08560</name>
</gene>
<dbReference type="Proteomes" id="UP000053097">
    <property type="component" value="Unassembled WGS sequence"/>
</dbReference>
<dbReference type="PANTHER" id="PTHR31350">
    <property type="entry name" value="SI:DKEY-261L7.2"/>
    <property type="match status" value="1"/>
</dbReference>
<evidence type="ECO:0000313" key="2">
    <source>
        <dbReference type="EMBL" id="EZA52417.1"/>
    </source>
</evidence>
<evidence type="ECO:0000313" key="3">
    <source>
        <dbReference type="Proteomes" id="UP000053097"/>
    </source>
</evidence>
<dbReference type="OrthoDB" id="7544578at2759"/>
<keyword evidence="3" id="KW-1185">Reference proteome</keyword>
<name>A0A026W8I8_OOCBI</name>
<organism evidence="2 3">
    <name type="scientific">Ooceraea biroi</name>
    <name type="common">Clonal raider ant</name>
    <name type="synonym">Cerapachys biroi</name>
    <dbReference type="NCBI Taxonomy" id="2015173"/>
    <lineage>
        <taxon>Eukaryota</taxon>
        <taxon>Metazoa</taxon>
        <taxon>Ecdysozoa</taxon>
        <taxon>Arthropoda</taxon>
        <taxon>Hexapoda</taxon>
        <taxon>Insecta</taxon>
        <taxon>Pterygota</taxon>
        <taxon>Neoptera</taxon>
        <taxon>Endopterygota</taxon>
        <taxon>Hymenoptera</taxon>
        <taxon>Apocrita</taxon>
        <taxon>Aculeata</taxon>
        <taxon>Formicoidea</taxon>
        <taxon>Formicidae</taxon>
        <taxon>Dorylinae</taxon>
        <taxon>Ooceraea</taxon>
    </lineage>
</organism>
<dbReference type="AlphaFoldDB" id="A0A026W8I8"/>
<protein>
    <submittedName>
        <fullName evidence="2">F-box only protein</fullName>
    </submittedName>
</protein>
<evidence type="ECO:0000259" key="1">
    <source>
        <dbReference type="Pfam" id="PF13369"/>
    </source>
</evidence>
<feature type="domain" description="Protein SirB1 N-terminal" evidence="1">
    <location>
        <begin position="96"/>
        <end position="231"/>
    </location>
</feature>
<dbReference type="InterPro" id="IPR032698">
    <property type="entry name" value="SirB1_N"/>
</dbReference>
<feature type="non-terminal residue" evidence="2">
    <location>
        <position position="1"/>
    </location>
</feature>
<sequence length="250" mass="29897">DLTNIYYAKELPSYLKHRHLKHVWQEFINRPADQQLLEEVATFSAQWFQPEKNVSYSHIERELDKIAQLIMEDLKRVNPIHPIFSASCEQFSFRKYHTVEENHWDKSDGIQILDSLRKIFFSELNFRAAAYDNPKFFREYLLINYVLEEKVGKAIMLAIMFQSVARRLDIRCDLLSFPVTIASSWSQTYLLLKWQSKWNLDPDESEECYYIDVLRGETVLDNNRIWELVEPIISSDRYCRIDTFEVIIRV</sequence>
<dbReference type="Pfam" id="PF13369">
    <property type="entry name" value="Transglut_core2"/>
    <property type="match status" value="1"/>
</dbReference>
<dbReference type="EMBL" id="KK107341">
    <property type="protein sequence ID" value="EZA52417.1"/>
    <property type="molecule type" value="Genomic_DNA"/>
</dbReference>
<reference evidence="2 3" key="1">
    <citation type="journal article" date="2014" name="Curr. Biol.">
        <title>The genome of the clonal raider ant Cerapachys biroi.</title>
        <authorList>
            <person name="Oxley P.R."/>
            <person name="Ji L."/>
            <person name="Fetter-Pruneda I."/>
            <person name="McKenzie S.K."/>
            <person name="Li C."/>
            <person name="Hu H."/>
            <person name="Zhang G."/>
            <person name="Kronauer D.J."/>
        </authorList>
    </citation>
    <scope>NUCLEOTIDE SEQUENCE [LARGE SCALE GENOMIC DNA]</scope>
</reference>
<accession>A0A026W8I8</accession>
<proteinExistence type="predicted"/>